<protein>
    <submittedName>
        <fullName evidence="1">Uncharacterized protein</fullName>
    </submittedName>
</protein>
<keyword evidence="2" id="KW-1185">Reference proteome</keyword>
<dbReference type="AlphaFoldDB" id="A0A4D6N2G9"/>
<evidence type="ECO:0000313" key="2">
    <source>
        <dbReference type="Proteomes" id="UP000501690"/>
    </source>
</evidence>
<name>A0A4D6N2G9_VIGUN</name>
<organism evidence="1 2">
    <name type="scientific">Vigna unguiculata</name>
    <name type="common">Cowpea</name>
    <dbReference type="NCBI Taxonomy" id="3917"/>
    <lineage>
        <taxon>Eukaryota</taxon>
        <taxon>Viridiplantae</taxon>
        <taxon>Streptophyta</taxon>
        <taxon>Embryophyta</taxon>
        <taxon>Tracheophyta</taxon>
        <taxon>Spermatophyta</taxon>
        <taxon>Magnoliopsida</taxon>
        <taxon>eudicotyledons</taxon>
        <taxon>Gunneridae</taxon>
        <taxon>Pentapetalae</taxon>
        <taxon>rosids</taxon>
        <taxon>fabids</taxon>
        <taxon>Fabales</taxon>
        <taxon>Fabaceae</taxon>
        <taxon>Papilionoideae</taxon>
        <taxon>50 kb inversion clade</taxon>
        <taxon>NPAAA clade</taxon>
        <taxon>indigoferoid/millettioid clade</taxon>
        <taxon>Phaseoleae</taxon>
        <taxon>Vigna</taxon>
    </lineage>
</organism>
<accession>A0A4D6N2G9</accession>
<evidence type="ECO:0000313" key="1">
    <source>
        <dbReference type="EMBL" id="QCE07064.1"/>
    </source>
</evidence>
<sequence length="86" mass="9465">MGLSHMRKPFARGNLKHQRKGAFSGFHEELPDGESLDCKAPLICTPVSGFYDELPGGHAYPPGDASRIGSVWMFCVIWSDSDQVKV</sequence>
<dbReference type="EMBL" id="CP039353">
    <property type="protein sequence ID" value="QCE07064.1"/>
    <property type="molecule type" value="Genomic_DNA"/>
</dbReference>
<dbReference type="Proteomes" id="UP000501690">
    <property type="component" value="Linkage Group LG9"/>
</dbReference>
<gene>
    <name evidence="1" type="ORF">DEO72_LG9g2080</name>
</gene>
<reference evidence="1 2" key="1">
    <citation type="submission" date="2019-04" db="EMBL/GenBank/DDBJ databases">
        <title>An improved genome assembly and genetic linkage map for asparagus bean, Vigna unguiculata ssp. sesquipedialis.</title>
        <authorList>
            <person name="Xia Q."/>
            <person name="Zhang R."/>
            <person name="Dong Y."/>
        </authorList>
    </citation>
    <scope>NUCLEOTIDE SEQUENCE [LARGE SCALE GENOMIC DNA]</scope>
    <source>
        <tissue evidence="1">Leaf</tissue>
    </source>
</reference>
<proteinExistence type="predicted"/>